<feature type="non-terminal residue" evidence="2">
    <location>
        <position position="128"/>
    </location>
</feature>
<dbReference type="HOGENOM" id="CLU_1964956_0_0_1"/>
<dbReference type="VEuPathDB" id="VectorBase:AGAP029121"/>
<feature type="non-terminal residue" evidence="2">
    <location>
        <position position="1"/>
    </location>
</feature>
<name>A7UU17_ANOGA</name>
<reference evidence="2" key="3">
    <citation type="journal article" date="2004" name="Trends Parasitol.">
        <title>The Anopheles gambiae genome: an update.</title>
        <authorList>
            <person name="Mongin E."/>
            <person name="Louis C."/>
            <person name="Holt R.A."/>
            <person name="Birney E."/>
            <person name="Collins F.H."/>
        </authorList>
    </citation>
    <scope>NUCLEOTIDE SEQUENCE</scope>
    <source>
        <strain evidence="2">PEST</strain>
    </source>
</reference>
<gene>
    <name evidence="2" type="ORF">AgaP_AGAP006112</name>
</gene>
<dbReference type="EMBL" id="AAAB01008960">
    <property type="protein sequence ID" value="EDO63794.1"/>
    <property type="molecule type" value="Genomic_DNA"/>
</dbReference>
<accession>A7UU17</accession>
<dbReference type="InParanoid" id="A7UU17"/>
<reference evidence="2" key="2">
    <citation type="submission" date="2002-03" db="EMBL/GenBank/DDBJ databases">
        <authorList>
            <consortium name="The Anopheles Genome Sequencing Consortium"/>
        </authorList>
    </citation>
    <scope>NUCLEOTIDE SEQUENCE</scope>
    <source>
        <strain evidence="2">PEST</strain>
    </source>
</reference>
<dbReference type="VEuPathDB" id="VectorBase:AGAMI1_004857"/>
<protein>
    <submittedName>
        <fullName evidence="2">AGAP006112-PA</fullName>
    </submittedName>
</protein>
<evidence type="ECO:0000256" key="1">
    <source>
        <dbReference type="SAM" id="MobiDB-lite"/>
    </source>
</evidence>
<reference evidence="2" key="1">
    <citation type="journal article" date="2002" name="Science">
        <title>The genome sequence of the malaria mosquito Anopheles gambiae.</title>
        <authorList>
            <person name="Holt R.A."/>
            <person name="Subramanian G.M."/>
            <person name="Halpern A."/>
            <person name="Sutton G.G."/>
            <person name="Charlab R."/>
            <person name="Nusskern D.R."/>
            <person name="Wincker P."/>
            <person name="Clark A.G."/>
            <person name="Ribeiro J.M."/>
            <person name="Wides R."/>
            <person name="Salzberg S.L."/>
            <person name="Loftus B."/>
            <person name="Yandell M."/>
            <person name="Majoros W.H."/>
            <person name="Rusch D.B."/>
            <person name="Lai Z."/>
            <person name="Kraft C.L."/>
            <person name="Abril J.F."/>
            <person name="Anthouard V."/>
            <person name="Arensburger P."/>
            <person name="Atkinson P.W."/>
            <person name="Baden H."/>
            <person name="de Berardinis V."/>
            <person name="Baldwin D."/>
            <person name="Benes V."/>
            <person name="Biedler J."/>
            <person name="Blass C."/>
            <person name="Bolanos R."/>
            <person name="Boscus D."/>
            <person name="Barnstead M."/>
            <person name="Cai S."/>
            <person name="Center A."/>
            <person name="Chaturverdi K."/>
            <person name="Christophides G.K."/>
            <person name="Chrystal M.A."/>
            <person name="Clamp M."/>
            <person name="Cravchik A."/>
            <person name="Curwen V."/>
            <person name="Dana A."/>
            <person name="Delcher A."/>
            <person name="Dew I."/>
            <person name="Evans C.A."/>
            <person name="Flanigan M."/>
            <person name="Grundschober-Freimoser A."/>
            <person name="Friedli L."/>
            <person name="Gu Z."/>
            <person name="Guan P."/>
            <person name="Guigo R."/>
            <person name="Hillenmeyer M.E."/>
            <person name="Hladun S.L."/>
            <person name="Hogan J.R."/>
            <person name="Hong Y.S."/>
            <person name="Hoover J."/>
            <person name="Jaillon O."/>
            <person name="Ke Z."/>
            <person name="Kodira C."/>
            <person name="Kokoza E."/>
            <person name="Koutsos A."/>
            <person name="Letunic I."/>
            <person name="Levitsky A."/>
            <person name="Liang Y."/>
            <person name="Lin J.J."/>
            <person name="Lobo N.F."/>
            <person name="Lopez J.R."/>
            <person name="Malek J.A."/>
            <person name="McIntosh T.C."/>
            <person name="Meister S."/>
            <person name="Miller J."/>
            <person name="Mobarry C."/>
            <person name="Mongin E."/>
            <person name="Murphy S.D."/>
            <person name="O'Brochta D.A."/>
            <person name="Pfannkoch C."/>
            <person name="Qi R."/>
            <person name="Regier M.A."/>
            <person name="Remington K."/>
            <person name="Shao H."/>
            <person name="Sharakhova M.V."/>
            <person name="Sitter C.D."/>
            <person name="Shetty J."/>
            <person name="Smith T.J."/>
            <person name="Strong R."/>
            <person name="Sun J."/>
            <person name="Thomasova D."/>
            <person name="Ton L.Q."/>
            <person name="Topalis P."/>
            <person name="Tu Z."/>
            <person name="Unger M.F."/>
            <person name="Walenz B."/>
            <person name="Wang A."/>
            <person name="Wang J."/>
            <person name="Wang M."/>
            <person name="Wang X."/>
            <person name="Woodford K.J."/>
            <person name="Wortman J.R."/>
            <person name="Wu M."/>
            <person name="Yao A."/>
            <person name="Zdobnov E.M."/>
            <person name="Zhang H."/>
            <person name="Zhao Q."/>
            <person name="Zhao S."/>
            <person name="Zhu S.C."/>
            <person name="Zhimulev I."/>
            <person name="Coluzzi M."/>
            <person name="della Torre A."/>
            <person name="Roth C.W."/>
            <person name="Louis C."/>
            <person name="Kalush F."/>
            <person name="Mural R.J."/>
            <person name="Myers E.W."/>
            <person name="Adams M.D."/>
            <person name="Smith H.O."/>
            <person name="Broder S."/>
            <person name="Gardner M.J."/>
            <person name="Fraser C.M."/>
            <person name="Birney E."/>
            <person name="Bork P."/>
            <person name="Brey P.T."/>
            <person name="Venter J.C."/>
            <person name="Weissenbach J."/>
            <person name="Kafatos F.C."/>
            <person name="Collins F.H."/>
            <person name="Hoffman S.L."/>
        </authorList>
    </citation>
    <scope>NUCLEOTIDE SEQUENCE [LARGE SCALE GENOMIC DNA]</scope>
    <source>
        <strain evidence="2">PEST</strain>
    </source>
</reference>
<proteinExistence type="predicted"/>
<dbReference type="AlphaFoldDB" id="A7UU17"/>
<feature type="region of interest" description="Disordered" evidence="1">
    <location>
        <begin position="35"/>
        <end position="72"/>
    </location>
</feature>
<feature type="compositionally biased region" description="Gly residues" evidence="1">
    <location>
        <begin position="55"/>
        <end position="68"/>
    </location>
</feature>
<reference evidence="2" key="4">
    <citation type="journal article" date="2007" name="Genome Biol.">
        <title>Update of the Anopheles gambiae PEST genome assembly.</title>
        <authorList>
            <person name="Sharakhova M.V."/>
            <person name="Hammond M.P."/>
            <person name="Lobo N.F."/>
            <person name="Krzywinski J."/>
            <person name="Unger M.F."/>
            <person name="Hillenmeyer M.E."/>
            <person name="Bruggner R.V."/>
            <person name="Birney E."/>
            <person name="Collins F.H."/>
        </authorList>
    </citation>
    <scope>NUCLEOTIDE SEQUENCE</scope>
    <source>
        <strain evidence="2">PEST</strain>
    </source>
</reference>
<feature type="compositionally biased region" description="Basic and acidic residues" evidence="1">
    <location>
        <begin position="35"/>
        <end position="44"/>
    </location>
</feature>
<organism evidence="2">
    <name type="scientific">Anopheles gambiae</name>
    <name type="common">African malaria mosquito</name>
    <dbReference type="NCBI Taxonomy" id="7165"/>
    <lineage>
        <taxon>Eukaryota</taxon>
        <taxon>Metazoa</taxon>
        <taxon>Ecdysozoa</taxon>
        <taxon>Arthropoda</taxon>
        <taxon>Hexapoda</taxon>
        <taxon>Insecta</taxon>
        <taxon>Pterygota</taxon>
        <taxon>Neoptera</taxon>
        <taxon>Endopterygota</taxon>
        <taxon>Diptera</taxon>
        <taxon>Nematocera</taxon>
        <taxon>Culicoidea</taxon>
        <taxon>Culicidae</taxon>
        <taxon>Anophelinae</taxon>
        <taxon>Anopheles</taxon>
    </lineage>
</organism>
<evidence type="ECO:0000313" key="2">
    <source>
        <dbReference type="EMBL" id="EDO63794.1"/>
    </source>
</evidence>
<reference evidence="2" key="5">
    <citation type="submission" date="2011-05" db="EMBL/GenBank/DDBJ databases">
        <authorList>
            <consortium name="VectorBase"/>
        </authorList>
    </citation>
    <scope>NUCLEOTIDE SEQUENCE</scope>
    <source>
        <strain evidence="2">PEST</strain>
    </source>
</reference>
<sequence length="128" mass="12257">ATMVLTAATTTSSASAIVPAPMTRYDRALPVNSMTEKRYSDRRLRPWPPTYNYGIPGGGGGGPGGGSAGSASGSAMLAMTTGGGGGGGGGKSRWMSAGLSDIGASLGGLRGSSAGSIYGGSVGGGVPQ</sequence>
<comment type="caution">
    <text evidence="2">The sequence shown here is derived from an EMBL/GenBank/DDBJ whole genome shotgun (WGS) entry which is preliminary data.</text>
</comment>
<dbReference type="PaxDb" id="7165-AGAP006112-PA"/>